<evidence type="ECO:0000313" key="2">
    <source>
        <dbReference type="EMBL" id="CDQ46467.1"/>
    </source>
</evidence>
<dbReference type="RefSeq" id="WP_030134546.1">
    <property type="nucleotide sequence ID" value="NZ_FMZG01000002.1"/>
</dbReference>
<evidence type="ECO:0000259" key="1">
    <source>
        <dbReference type="Pfam" id="PF11575"/>
    </source>
</evidence>
<dbReference type="AlphaFoldDB" id="A0AAV2WQW1"/>
<sequence>MDSRHTVVDALSELPRLGGYFALKTRDDPDSVELAQLADPETTHWFVAATRAAIAASMAVDIESIPVRVAASSFHLGVAARLLSPLVGSALCHQRIPILLPDNVFYRVSAHHPDFGTTVDGLRVTAGPAAAGAAICALLPDLFDPLHHALRSVAGLPTRVALGNLTSAANGAVTVLAMTRPDLEPAGRELVAALTRHAPLRDTGDFGRGTFTRNSCCLFYQAPGGGLCGDCVLPVARS</sequence>
<dbReference type="InterPro" id="IPR024726">
    <property type="entry name" value="FhuF_C"/>
</dbReference>
<dbReference type="GO" id="GO:0051537">
    <property type="term" value="F:2 iron, 2 sulfur cluster binding"/>
    <property type="evidence" value="ECO:0007669"/>
    <property type="project" value="InterPro"/>
</dbReference>
<gene>
    <name evidence="2" type="ORF">BN1047_04374</name>
</gene>
<name>A0AAV2WQW1_MYCNE</name>
<evidence type="ECO:0000313" key="3">
    <source>
        <dbReference type="Proteomes" id="UP000028864"/>
    </source>
</evidence>
<protein>
    <submittedName>
        <fullName evidence="2">ABC transporter</fullName>
    </submittedName>
</protein>
<feature type="domain" description="Ferric siderophore reductase C-terminal" evidence="1">
    <location>
        <begin position="213"/>
        <end position="233"/>
    </location>
</feature>
<organism evidence="2 3">
    <name type="scientific">Mycolicibacterium neoaurum</name>
    <name type="common">Mycobacterium neoaurum</name>
    <dbReference type="NCBI Taxonomy" id="1795"/>
    <lineage>
        <taxon>Bacteria</taxon>
        <taxon>Bacillati</taxon>
        <taxon>Actinomycetota</taxon>
        <taxon>Actinomycetes</taxon>
        <taxon>Mycobacteriales</taxon>
        <taxon>Mycobacteriaceae</taxon>
        <taxon>Mycolicibacterium</taxon>
    </lineage>
</organism>
<dbReference type="EMBL" id="LK021340">
    <property type="protein sequence ID" value="CDQ46467.1"/>
    <property type="molecule type" value="Genomic_DNA"/>
</dbReference>
<reference evidence="2" key="1">
    <citation type="submission" date="2014-05" db="EMBL/GenBank/DDBJ databases">
        <authorList>
            <person name="Urmite Genomes"/>
        </authorList>
    </citation>
    <scope>NUCLEOTIDE SEQUENCE</scope>
    <source>
        <strain evidence="2">DSM 44074</strain>
    </source>
</reference>
<accession>A0AAV2WQW1</accession>
<reference evidence="2" key="2">
    <citation type="submission" date="2015-09" db="EMBL/GenBank/DDBJ databases">
        <title>Draft genome sequence of Mycobacterium neoaurum DSM 44074.</title>
        <authorList>
            <person name="Croce O."/>
            <person name="Robert C."/>
            <person name="Raoult D."/>
            <person name="Drancourt M."/>
        </authorList>
    </citation>
    <scope>NUCLEOTIDE SEQUENCE</scope>
    <source>
        <strain evidence="2">DSM 44074</strain>
    </source>
</reference>
<proteinExistence type="predicted"/>
<dbReference type="Proteomes" id="UP000028864">
    <property type="component" value="Unassembled WGS sequence"/>
</dbReference>
<dbReference type="Pfam" id="PF11575">
    <property type="entry name" value="FhuF_C"/>
    <property type="match status" value="1"/>
</dbReference>